<keyword evidence="7" id="KW-0175">Coiled coil</keyword>
<gene>
    <name evidence="14" type="ORF">LARSCL_LOCUS211</name>
</gene>
<sequence length="80" mass="9644">KFIKGGRVTFHCLPKDENRRKIWENKLKRENFKLTNLTRICSNHFSEDCFDREKFGGTWLKKDAVPTIFQSQILQLNYYC</sequence>
<evidence type="ECO:0000313" key="14">
    <source>
        <dbReference type="EMBL" id="CAL1261126.1"/>
    </source>
</evidence>
<comment type="similarity">
    <text evidence="2">Belongs to the THAP1 family.</text>
</comment>
<dbReference type="InterPro" id="IPR006612">
    <property type="entry name" value="THAP_Znf"/>
</dbReference>
<evidence type="ECO:0000256" key="3">
    <source>
        <dbReference type="ARBA" id="ARBA00022723"/>
    </source>
</evidence>
<dbReference type="Proteomes" id="UP001497382">
    <property type="component" value="Unassembled WGS sequence"/>
</dbReference>
<dbReference type="SMART" id="SM00692">
    <property type="entry name" value="DM3"/>
    <property type="match status" value="1"/>
</dbReference>
<comment type="subcellular location">
    <subcellularLocation>
        <location evidence="1">Nucleus</location>
        <location evidence="1">Nucleoplasm</location>
    </subcellularLocation>
</comment>
<keyword evidence="15" id="KW-1185">Reference proteome</keyword>
<name>A0AAV1YT54_9ARAC</name>
<dbReference type="GO" id="GO:0005654">
    <property type="term" value="C:nucleoplasm"/>
    <property type="evidence" value="ECO:0007669"/>
    <property type="project" value="UniProtKB-SubCell"/>
</dbReference>
<organism evidence="14 15">
    <name type="scientific">Larinioides sclopetarius</name>
    <dbReference type="NCBI Taxonomy" id="280406"/>
    <lineage>
        <taxon>Eukaryota</taxon>
        <taxon>Metazoa</taxon>
        <taxon>Ecdysozoa</taxon>
        <taxon>Arthropoda</taxon>
        <taxon>Chelicerata</taxon>
        <taxon>Arachnida</taxon>
        <taxon>Araneae</taxon>
        <taxon>Araneomorphae</taxon>
        <taxon>Entelegynae</taxon>
        <taxon>Araneoidea</taxon>
        <taxon>Araneidae</taxon>
        <taxon>Larinioides</taxon>
    </lineage>
</organism>
<evidence type="ECO:0000259" key="13">
    <source>
        <dbReference type="PROSITE" id="PS50950"/>
    </source>
</evidence>
<evidence type="ECO:0000256" key="8">
    <source>
        <dbReference type="ARBA" id="ARBA00023125"/>
    </source>
</evidence>
<evidence type="ECO:0000256" key="6">
    <source>
        <dbReference type="ARBA" id="ARBA00023015"/>
    </source>
</evidence>
<dbReference type="SMART" id="SM00980">
    <property type="entry name" value="THAP"/>
    <property type="match status" value="1"/>
</dbReference>
<keyword evidence="4 12" id="KW-0863">Zinc-finger</keyword>
<dbReference type="SUPFAM" id="SSF57716">
    <property type="entry name" value="Glucocorticoid receptor-like (DNA-binding domain)"/>
    <property type="match status" value="1"/>
</dbReference>
<proteinExistence type="inferred from homology"/>
<protein>
    <recommendedName>
        <fullName evidence="13">THAP-type domain-containing protein</fullName>
    </recommendedName>
</protein>
<comment type="caution">
    <text evidence="14">The sequence shown here is derived from an EMBL/GenBank/DDBJ whole genome shotgun (WGS) entry which is preliminary data.</text>
</comment>
<feature type="non-terminal residue" evidence="14">
    <location>
        <position position="1"/>
    </location>
</feature>
<keyword evidence="3" id="KW-0479">Metal-binding</keyword>
<keyword evidence="8 12" id="KW-0238">DNA-binding</keyword>
<dbReference type="PANTHER" id="PTHR46600:SF1">
    <property type="entry name" value="THAP DOMAIN-CONTAINING PROTEIN 1"/>
    <property type="match status" value="1"/>
</dbReference>
<dbReference type="AlphaFoldDB" id="A0AAV1YT54"/>
<keyword evidence="10" id="KW-0539">Nucleus</keyword>
<keyword evidence="5" id="KW-0862">Zinc</keyword>
<evidence type="ECO:0000256" key="7">
    <source>
        <dbReference type="ARBA" id="ARBA00023054"/>
    </source>
</evidence>
<accession>A0AAV1YT54</accession>
<reference evidence="14 15" key="1">
    <citation type="submission" date="2024-04" db="EMBL/GenBank/DDBJ databases">
        <authorList>
            <person name="Rising A."/>
            <person name="Reimegard J."/>
            <person name="Sonavane S."/>
            <person name="Akerstrom W."/>
            <person name="Nylinder S."/>
            <person name="Hedman E."/>
            <person name="Kallberg Y."/>
        </authorList>
    </citation>
    <scope>NUCLEOTIDE SEQUENCE [LARGE SCALE GENOMIC DNA]</scope>
</reference>
<dbReference type="PROSITE" id="PS50950">
    <property type="entry name" value="ZF_THAP"/>
    <property type="match status" value="1"/>
</dbReference>
<evidence type="ECO:0000256" key="5">
    <source>
        <dbReference type="ARBA" id="ARBA00022833"/>
    </source>
</evidence>
<keyword evidence="11" id="KW-0131">Cell cycle</keyword>
<dbReference type="Pfam" id="PF05485">
    <property type="entry name" value="THAP"/>
    <property type="match status" value="1"/>
</dbReference>
<dbReference type="InterPro" id="IPR038441">
    <property type="entry name" value="THAP_Znf_sf"/>
</dbReference>
<evidence type="ECO:0000256" key="2">
    <source>
        <dbReference type="ARBA" id="ARBA00006177"/>
    </source>
</evidence>
<evidence type="ECO:0000256" key="10">
    <source>
        <dbReference type="ARBA" id="ARBA00023242"/>
    </source>
</evidence>
<dbReference type="EMBL" id="CAXIEN010000001">
    <property type="protein sequence ID" value="CAL1261126.1"/>
    <property type="molecule type" value="Genomic_DNA"/>
</dbReference>
<dbReference type="InterPro" id="IPR026516">
    <property type="entry name" value="THAP1/10"/>
</dbReference>
<evidence type="ECO:0000256" key="9">
    <source>
        <dbReference type="ARBA" id="ARBA00023163"/>
    </source>
</evidence>
<dbReference type="GO" id="GO:0008270">
    <property type="term" value="F:zinc ion binding"/>
    <property type="evidence" value="ECO:0007669"/>
    <property type="project" value="UniProtKB-KW"/>
</dbReference>
<evidence type="ECO:0000256" key="11">
    <source>
        <dbReference type="ARBA" id="ARBA00023306"/>
    </source>
</evidence>
<keyword evidence="6" id="KW-0805">Transcription regulation</keyword>
<evidence type="ECO:0000256" key="12">
    <source>
        <dbReference type="PROSITE-ProRule" id="PRU00309"/>
    </source>
</evidence>
<dbReference type="Gene3D" id="6.20.210.20">
    <property type="entry name" value="THAP domain"/>
    <property type="match status" value="1"/>
</dbReference>
<evidence type="ECO:0000256" key="4">
    <source>
        <dbReference type="ARBA" id="ARBA00022771"/>
    </source>
</evidence>
<evidence type="ECO:0000256" key="1">
    <source>
        <dbReference type="ARBA" id="ARBA00004642"/>
    </source>
</evidence>
<evidence type="ECO:0000313" key="15">
    <source>
        <dbReference type="Proteomes" id="UP001497382"/>
    </source>
</evidence>
<keyword evidence="9" id="KW-0804">Transcription</keyword>
<dbReference type="GO" id="GO:0043565">
    <property type="term" value="F:sequence-specific DNA binding"/>
    <property type="evidence" value="ECO:0007669"/>
    <property type="project" value="InterPro"/>
</dbReference>
<feature type="domain" description="THAP-type" evidence="13">
    <location>
        <begin position="1"/>
        <end position="69"/>
    </location>
</feature>
<dbReference type="PANTHER" id="PTHR46600">
    <property type="entry name" value="THAP DOMAIN-CONTAINING"/>
    <property type="match status" value="1"/>
</dbReference>